<keyword evidence="1 2" id="KW-0378">Hydrolase</keyword>
<evidence type="ECO:0000313" key="4">
    <source>
        <dbReference type="EMBL" id="KAJ8914587.1"/>
    </source>
</evidence>
<dbReference type="InterPro" id="IPR020476">
    <property type="entry name" value="Nudix_hydrolase"/>
</dbReference>
<feature type="domain" description="Nudix hydrolase" evidence="3">
    <location>
        <begin position="26"/>
        <end position="111"/>
    </location>
</feature>
<dbReference type="PROSITE" id="PS00893">
    <property type="entry name" value="NUDIX_BOX"/>
    <property type="match status" value="1"/>
</dbReference>
<dbReference type="SUPFAM" id="SSF55811">
    <property type="entry name" value="Nudix"/>
    <property type="match status" value="1"/>
</dbReference>
<dbReference type="Proteomes" id="UP001159042">
    <property type="component" value="Unassembled WGS sequence"/>
</dbReference>
<accession>A0AAV8VKU3</accession>
<name>A0AAV8VKU3_9CUCU</name>
<dbReference type="EMBL" id="JANEYG010000068">
    <property type="protein sequence ID" value="KAJ8914587.1"/>
    <property type="molecule type" value="Genomic_DNA"/>
</dbReference>
<dbReference type="Gene3D" id="3.90.79.10">
    <property type="entry name" value="Nucleoside Triphosphate Pyrophosphohydrolase"/>
    <property type="match status" value="1"/>
</dbReference>
<sequence length="111" mass="12402">QQNEALESQGIQPSLDPKYKPILGETVTYIVACVILNDYHEVLMMQEAKKSCAGKWYLPAGRMEKGEDILVAAKREVLEETGLQVECTTLLTVETARGNWFRFVLTGKVLG</sequence>
<reference evidence="4 5" key="1">
    <citation type="journal article" date="2023" name="Insect Mol. Biol.">
        <title>Genome sequencing provides insights into the evolution of gene families encoding plant cell wall-degrading enzymes in longhorned beetles.</title>
        <authorList>
            <person name="Shin N.R."/>
            <person name="Okamura Y."/>
            <person name="Kirsch R."/>
            <person name="Pauchet Y."/>
        </authorList>
    </citation>
    <scope>NUCLEOTIDE SEQUENCE [LARGE SCALE GENOMIC DNA]</scope>
    <source>
        <strain evidence="4">EAD_L_NR</strain>
    </source>
</reference>
<gene>
    <name evidence="4" type="ORF">NQ315_017292</name>
</gene>
<dbReference type="InterPro" id="IPR020084">
    <property type="entry name" value="NUDIX_hydrolase_CS"/>
</dbReference>
<evidence type="ECO:0000256" key="1">
    <source>
        <dbReference type="ARBA" id="ARBA00022801"/>
    </source>
</evidence>
<comment type="caution">
    <text evidence="4">The sequence shown here is derived from an EMBL/GenBank/DDBJ whole genome shotgun (WGS) entry which is preliminary data.</text>
</comment>
<dbReference type="PROSITE" id="PS51462">
    <property type="entry name" value="NUDIX"/>
    <property type="match status" value="1"/>
</dbReference>
<dbReference type="PANTHER" id="PTHR22769">
    <property type="entry name" value="MUTT/NUDIX HYDROLASE"/>
    <property type="match status" value="1"/>
</dbReference>
<evidence type="ECO:0000313" key="5">
    <source>
        <dbReference type="Proteomes" id="UP001159042"/>
    </source>
</evidence>
<dbReference type="GO" id="GO:0044715">
    <property type="term" value="F:8-oxo-dGDP phosphatase activity"/>
    <property type="evidence" value="ECO:0007669"/>
    <property type="project" value="TreeGrafter"/>
</dbReference>
<comment type="similarity">
    <text evidence="2">Belongs to the Nudix hydrolase family.</text>
</comment>
<organism evidence="4 5">
    <name type="scientific">Exocentrus adspersus</name>
    <dbReference type="NCBI Taxonomy" id="1586481"/>
    <lineage>
        <taxon>Eukaryota</taxon>
        <taxon>Metazoa</taxon>
        <taxon>Ecdysozoa</taxon>
        <taxon>Arthropoda</taxon>
        <taxon>Hexapoda</taxon>
        <taxon>Insecta</taxon>
        <taxon>Pterygota</taxon>
        <taxon>Neoptera</taxon>
        <taxon>Endopterygota</taxon>
        <taxon>Coleoptera</taxon>
        <taxon>Polyphaga</taxon>
        <taxon>Cucujiformia</taxon>
        <taxon>Chrysomeloidea</taxon>
        <taxon>Cerambycidae</taxon>
        <taxon>Lamiinae</taxon>
        <taxon>Acanthocinini</taxon>
        <taxon>Exocentrus</taxon>
    </lineage>
</organism>
<feature type="non-terminal residue" evidence="4">
    <location>
        <position position="111"/>
    </location>
</feature>
<dbReference type="PANTHER" id="PTHR22769:SF56">
    <property type="entry name" value="8-OXO-DGDP PHOSPHATASE NUDT18"/>
    <property type="match status" value="1"/>
</dbReference>
<feature type="non-terminal residue" evidence="4">
    <location>
        <position position="1"/>
    </location>
</feature>
<evidence type="ECO:0000256" key="2">
    <source>
        <dbReference type="RuleBase" id="RU003476"/>
    </source>
</evidence>
<dbReference type="AlphaFoldDB" id="A0AAV8VKU3"/>
<dbReference type="PRINTS" id="PR00502">
    <property type="entry name" value="NUDIXFAMILY"/>
</dbReference>
<protein>
    <recommendedName>
        <fullName evidence="3">Nudix hydrolase domain-containing protein</fullName>
    </recommendedName>
</protein>
<dbReference type="GO" id="GO:0044716">
    <property type="term" value="F:8-oxo-GDP phosphatase activity"/>
    <property type="evidence" value="ECO:0007669"/>
    <property type="project" value="TreeGrafter"/>
</dbReference>
<dbReference type="InterPro" id="IPR000086">
    <property type="entry name" value="NUDIX_hydrolase_dom"/>
</dbReference>
<dbReference type="InterPro" id="IPR015797">
    <property type="entry name" value="NUDIX_hydrolase-like_dom_sf"/>
</dbReference>
<evidence type="ECO:0000259" key="3">
    <source>
        <dbReference type="PROSITE" id="PS51462"/>
    </source>
</evidence>
<dbReference type="Pfam" id="PF00293">
    <property type="entry name" value="NUDIX"/>
    <property type="match status" value="1"/>
</dbReference>
<keyword evidence="5" id="KW-1185">Reference proteome</keyword>
<proteinExistence type="inferred from homology"/>